<proteinExistence type="predicted"/>
<name>A0A934N1C1_9BACT</name>
<reference evidence="1" key="1">
    <citation type="submission" date="2020-10" db="EMBL/GenBank/DDBJ databases">
        <title>Ca. Dormibacterota MAGs.</title>
        <authorList>
            <person name="Montgomery K."/>
        </authorList>
    </citation>
    <scope>NUCLEOTIDE SEQUENCE [LARGE SCALE GENOMIC DNA]</scope>
    <source>
        <strain evidence="1">SC8812_S17_10</strain>
    </source>
</reference>
<evidence type="ECO:0000313" key="2">
    <source>
        <dbReference type="Proteomes" id="UP000612893"/>
    </source>
</evidence>
<comment type="caution">
    <text evidence="1">The sequence shown here is derived from an EMBL/GenBank/DDBJ whole genome shotgun (WGS) entry which is preliminary data.</text>
</comment>
<accession>A0A934N1C1</accession>
<evidence type="ECO:0000313" key="1">
    <source>
        <dbReference type="EMBL" id="MBJ7596825.1"/>
    </source>
</evidence>
<dbReference type="PANTHER" id="PTHR31118">
    <property type="entry name" value="CYCLASE-LIKE PROTEIN 2"/>
    <property type="match status" value="1"/>
</dbReference>
<dbReference type="InterPro" id="IPR007325">
    <property type="entry name" value="KFase/CYL"/>
</dbReference>
<dbReference type="RefSeq" id="WP_338198657.1">
    <property type="nucleotide sequence ID" value="NZ_JAEKNR010000024.1"/>
</dbReference>
<dbReference type="Gene3D" id="3.50.30.50">
    <property type="entry name" value="Putative cyclase"/>
    <property type="match status" value="1"/>
</dbReference>
<dbReference type="SUPFAM" id="SSF102198">
    <property type="entry name" value="Putative cyclase"/>
    <property type="match status" value="1"/>
</dbReference>
<gene>
    <name evidence="1" type="ORF">JF922_01885</name>
</gene>
<dbReference type="InterPro" id="IPR037175">
    <property type="entry name" value="KFase_sf"/>
</dbReference>
<dbReference type="Proteomes" id="UP000612893">
    <property type="component" value="Unassembled WGS sequence"/>
</dbReference>
<organism evidence="1 2">
    <name type="scientific">Candidatus Nephthysia bennettiae</name>
    <dbReference type="NCBI Taxonomy" id="3127016"/>
    <lineage>
        <taxon>Bacteria</taxon>
        <taxon>Bacillati</taxon>
        <taxon>Candidatus Dormiibacterota</taxon>
        <taxon>Candidatus Dormibacteria</taxon>
        <taxon>Candidatus Dormibacterales</taxon>
        <taxon>Candidatus Dormibacteraceae</taxon>
        <taxon>Candidatus Nephthysia</taxon>
    </lineage>
</organism>
<dbReference type="PANTHER" id="PTHR31118:SF12">
    <property type="entry name" value="CYCLASE-LIKE PROTEIN 2"/>
    <property type="match status" value="1"/>
</dbReference>
<keyword evidence="2" id="KW-1185">Reference proteome</keyword>
<protein>
    <submittedName>
        <fullName evidence="1">Cyclase family protein</fullName>
    </submittedName>
</protein>
<dbReference type="Pfam" id="PF04199">
    <property type="entry name" value="Cyclase"/>
    <property type="match status" value="1"/>
</dbReference>
<sequence>MGERRKRRLIDLSLPLMNHSMEPAAFVPQISYMTPAAAARQMAKLFGISLDSFPARVGLAQEWVTLSVHSGTHVDAPSHYGPRPDGKAPIAIDQVPLDWCYGDGVVLDFSALKPGDLIDASRVEQALSDISHELQAGEIVLLRTDTDERFYEPDFENAQPGLSRDGCEYMLDRGVRAIGIDAGSMDVPTSIMMERLKATGDTAQLFQAHFLGREREYLQIEKLTNLDKLPPTGFEVFFFPVLVQGAGGGWTRAVALLED</sequence>
<dbReference type="EMBL" id="JAEKNR010000024">
    <property type="protein sequence ID" value="MBJ7596825.1"/>
    <property type="molecule type" value="Genomic_DNA"/>
</dbReference>
<dbReference type="AlphaFoldDB" id="A0A934N1C1"/>